<dbReference type="InterPro" id="IPR027450">
    <property type="entry name" value="AlkB-like"/>
</dbReference>
<dbReference type="GO" id="GO:0035515">
    <property type="term" value="F:oxidative RNA demethylase activity"/>
    <property type="evidence" value="ECO:0007669"/>
    <property type="project" value="TreeGrafter"/>
</dbReference>
<feature type="binding site" evidence="5">
    <location>
        <position position="79"/>
    </location>
    <ligand>
        <name>substrate</name>
    </ligand>
</feature>
<dbReference type="PROSITE" id="PS51471">
    <property type="entry name" value="FE2OG_OXY"/>
    <property type="match status" value="1"/>
</dbReference>
<dbReference type="STRING" id="1231341.Abor_026_020"/>
<comment type="cofactor">
    <cofactor evidence="6">
        <name>Fe(2+)</name>
        <dbReference type="ChEBI" id="CHEBI:29033"/>
    </cofactor>
    <text evidence="6">Binds 1 Fe(2+) ion per subunit.</text>
</comment>
<dbReference type="GO" id="GO:0005737">
    <property type="term" value="C:cytoplasm"/>
    <property type="evidence" value="ECO:0007669"/>
    <property type="project" value="TreeGrafter"/>
</dbReference>
<dbReference type="NCBIfam" id="NF011930">
    <property type="entry name" value="PRK15401.1"/>
    <property type="match status" value="1"/>
</dbReference>
<accession>A0A6N3SVM6</accession>
<proteinExistence type="predicted"/>
<feature type="binding site" evidence="6">
    <location>
        <position position="141"/>
    </location>
    <ligand>
        <name>Fe cation</name>
        <dbReference type="ChEBI" id="CHEBI:24875"/>
        <note>catalytic</note>
    </ligand>
</feature>
<evidence type="ECO:0000313" key="10">
    <source>
        <dbReference type="Proteomes" id="UP000032670"/>
    </source>
</evidence>
<sequence length="224" mass="24109">MPKRTPPPAQMSLSLQDTRPPRVTLSPGAVVLRGYALPQAEALVATIHTLAALAPFRSMQTPGGGTMSAALTSCGALGWVTDHTGYHYTHTNPFTQQPWPALPELFLHLATTAAQAAGFKNFTPNACLINRYTAGSRMGLHQDKDEGDFTQPIVSVSLGLPMVFLWGGLSRTTPAFPFLLENGDVVVWGARARLHYHGVKPLAAGIHPLTGTVRFNLTFRFVAP</sequence>
<evidence type="ECO:0000259" key="8">
    <source>
        <dbReference type="PROSITE" id="PS51471"/>
    </source>
</evidence>
<keyword evidence="1 6" id="KW-0479">Metal-binding</keyword>
<accession>A0A0D6NL53</accession>
<evidence type="ECO:0000313" key="9">
    <source>
        <dbReference type="EMBL" id="GAN66812.1"/>
    </source>
</evidence>
<feature type="binding site" evidence="5">
    <location>
        <begin position="130"/>
        <end position="132"/>
    </location>
    <ligand>
        <name>2-oxoglutarate</name>
        <dbReference type="ChEBI" id="CHEBI:16810"/>
    </ligand>
</feature>
<evidence type="ECO:0000256" key="5">
    <source>
        <dbReference type="PIRSR" id="PIRSR604574-1"/>
    </source>
</evidence>
<evidence type="ECO:0000256" key="1">
    <source>
        <dbReference type="ARBA" id="ARBA00022723"/>
    </source>
</evidence>
<keyword evidence="4 6" id="KW-0408">Iron</keyword>
<evidence type="ECO:0000256" key="2">
    <source>
        <dbReference type="ARBA" id="ARBA00022964"/>
    </source>
</evidence>
<feature type="binding site" evidence="5">
    <location>
        <begin position="86"/>
        <end position="88"/>
    </location>
    <ligand>
        <name>substrate</name>
    </ligand>
</feature>
<dbReference type="Gene3D" id="2.60.120.590">
    <property type="entry name" value="Alpha-ketoglutarate-dependent dioxygenase AlkB-like"/>
    <property type="match status" value="1"/>
</dbReference>
<evidence type="ECO:0000256" key="7">
    <source>
        <dbReference type="SAM" id="MobiDB-lite"/>
    </source>
</evidence>
<dbReference type="GO" id="GO:0008198">
    <property type="term" value="F:ferrous iron binding"/>
    <property type="evidence" value="ECO:0007669"/>
    <property type="project" value="TreeGrafter"/>
</dbReference>
<feature type="binding site" evidence="5">
    <location>
        <position position="145"/>
    </location>
    <ligand>
        <name>substrate</name>
    </ligand>
</feature>
<dbReference type="SUPFAM" id="SSF51197">
    <property type="entry name" value="Clavaminate synthase-like"/>
    <property type="match status" value="1"/>
</dbReference>
<keyword evidence="3" id="KW-0560">Oxidoreductase</keyword>
<dbReference type="PANTHER" id="PTHR16557:SF2">
    <property type="entry name" value="NUCLEIC ACID DIOXYGENASE ALKBH1"/>
    <property type="match status" value="1"/>
</dbReference>
<evidence type="ECO:0000256" key="6">
    <source>
        <dbReference type="PIRSR" id="PIRSR604574-2"/>
    </source>
</evidence>
<feature type="binding site" evidence="6">
    <location>
        <position position="197"/>
    </location>
    <ligand>
        <name>Fe cation</name>
        <dbReference type="ChEBI" id="CHEBI:24875"/>
        <note>catalytic</note>
    </ligand>
</feature>
<feature type="domain" description="Fe2OG dioxygenase" evidence="8">
    <location>
        <begin position="123"/>
        <end position="223"/>
    </location>
</feature>
<feature type="binding site" evidence="6">
    <location>
        <position position="143"/>
    </location>
    <ligand>
        <name>Fe cation</name>
        <dbReference type="ChEBI" id="CHEBI:24875"/>
        <note>catalytic</note>
    </ligand>
</feature>
<keyword evidence="10" id="KW-1185">Reference proteome</keyword>
<evidence type="ECO:0000256" key="4">
    <source>
        <dbReference type="ARBA" id="ARBA00023004"/>
    </source>
</evidence>
<dbReference type="Pfam" id="PF13532">
    <property type="entry name" value="2OG-FeII_Oxy_2"/>
    <property type="match status" value="1"/>
</dbReference>
<reference evidence="9 10" key="1">
    <citation type="submission" date="2012-11" db="EMBL/GenBank/DDBJ databases">
        <title>Whole genome sequence of Acetobacter orientalis 21F-2.</title>
        <authorList>
            <person name="Azuma Y."/>
            <person name="Higashiura N."/>
            <person name="Hirakawa H."/>
            <person name="Matsushita K."/>
        </authorList>
    </citation>
    <scope>NUCLEOTIDE SEQUENCE [LARGE SCALE GENOMIC DNA]</scope>
    <source>
        <strain evidence="9 10">21F-2</strain>
    </source>
</reference>
<dbReference type="InterPro" id="IPR005123">
    <property type="entry name" value="Oxoglu/Fe-dep_dioxygenase_dom"/>
</dbReference>
<feature type="binding site" evidence="5">
    <location>
        <begin position="214"/>
        <end position="220"/>
    </location>
    <ligand>
        <name>2-oxoglutarate</name>
        <dbReference type="ChEBI" id="CHEBI:16810"/>
    </ligand>
</feature>
<dbReference type="InterPro" id="IPR004574">
    <property type="entry name" value="Alkb"/>
</dbReference>
<organism evidence="9 10">
    <name type="scientific">Acetobacter orientalis</name>
    <dbReference type="NCBI Taxonomy" id="146474"/>
    <lineage>
        <taxon>Bacteria</taxon>
        <taxon>Pseudomonadati</taxon>
        <taxon>Pseudomonadota</taxon>
        <taxon>Alphaproteobacteria</taxon>
        <taxon>Acetobacterales</taxon>
        <taxon>Acetobacteraceae</taxon>
        <taxon>Acetobacter</taxon>
    </lineage>
</organism>
<dbReference type="EMBL" id="BAMX01000026">
    <property type="protein sequence ID" value="GAN66812.1"/>
    <property type="molecule type" value="Genomic_DNA"/>
</dbReference>
<dbReference type="Proteomes" id="UP000032670">
    <property type="component" value="Unassembled WGS sequence"/>
</dbReference>
<gene>
    <name evidence="9" type="ORF">Abor_026_020</name>
</gene>
<dbReference type="InterPro" id="IPR037151">
    <property type="entry name" value="AlkB-like_sf"/>
</dbReference>
<dbReference type="AlphaFoldDB" id="A0A0D6NL53"/>
<dbReference type="GO" id="GO:0035516">
    <property type="term" value="F:broad specificity oxidative DNA demethylase activity"/>
    <property type="evidence" value="ECO:0007669"/>
    <property type="project" value="TreeGrafter"/>
</dbReference>
<name>A0A0D6NL53_9PROT</name>
<evidence type="ECO:0000256" key="3">
    <source>
        <dbReference type="ARBA" id="ARBA00023002"/>
    </source>
</evidence>
<feature type="binding site" evidence="5">
    <location>
        <position position="171"/>
    </location>
    <ligand>
        <name>substrate</name>
    </ligand>
</feature>
<comment type="caution">
    <text evidence="9">The sequence shown here is derived from an EMBL/GenBank/DDBJ whole genome shotgun (WGS) entry which is preliminary data.</text>
</comment>
<keyword evidence="2" id="KW-0223">Dioxygenase</keyword>
<dbReference type="GO" id="GO:0035513">
    <property type="term" value="P:oxidative RNA demethylation"/>
    <property type="evidence" value="ECO:0007669"/>
    <property type="project" value="TreeGrafter"/>
</dbReference>
<protein>
    <submittedName>
        <fullName evidence="9">DNA repair protein for alkylated DNA AlkB</fullName>
    </submittedName>
</protein>
<feature type="region of interest" description="Disordered" evidence="7">
    <location>
        <begin position="1"/>
        <end position="20"/>
    </location>
</feature>
<dbReference type="PANTHER" id="PTHR16557">
    <property type="entry name" value="ALKYLATED DNA REPAIR PROTEIN ALKB-RELATED"/>
    <property type="match status" value="1"/>
</dbReference>